<comment type="caution">
    <text evidence="5">The sequence shown here is derived from an EMBL/GenBank/DDBJ whole genome shotgun (WGS) entry which is preliminary data.</text>
</comment>
<dbReference type="AlphaFoldDB" id="A0AAV7AY90"/>
<evidence type="ECO:0000256" key="2">
    <source>
        <dbReference type="ARBA" id="ARBA00035707"/>
    </source>
</evidence>
<organism evidence="5 6">
    <name type="scientific">Engystomops pustulosus</name>
    <name type="common">Tungara frog</name>
    <name type="synonym">Physalaemus pustulosus</name>
    <dbReference type="NCBI Taxonomy" id="76066"/>
    <lineage>
        <taxon>Eukaryota</taxon>
        <taxon>Metazoa</taxon>
        <taxon>Chordata</taxon>
        <taxon>Craniata</taxon>
        <taxon>Vertebrata</taxon>
        <taxon>Euteleostomi</taxon>
        <taxon>Amphibia</taxon>
        <taxon>Batrachia</taxon>
        <taxon>Anura</taxon>
        <taxon>Neobatrachia</taxon>
        <taxon>Hyloidea</taxon>
        <taxon>Leptodactylidae</taxon>
        <taxon>Leiuperinae</taxon>
        <taxon>Engystomops</taxon>
    </lineage>
</organism>
<reference evidence="5" key="1">
    <citation type="thesis" date="2020" institute="ProQuest LLC" country="789 East Eisenhower Parkway, Ann Arbor, MI, USA">
        <title>Comparative Genomics and Chromosome Evolution.</title>
        <authorList>
            <person name="Mudd A.B."/>
        </authorList>
    </citation>
    <scope>NUCLEOTIDE SEQUENCE</scope>
    <source>
        <strain evidence="5">237g6f4</strain>
        <tissue evidence="5">Blood</tissue>
    </source>
</reference>
<dbReference type="Gene3D" id="3.30.70.1730">
    <property type="match status" value="1"/>
</dbReference>
<evidence type="ECO:0000256" key="4">
    <source>
        <dbReference type="SAM" id="MobiDB-lite"/>
    </source>
</evidence>
<sequence>MSLTSCHVIIWRTSSSLLSRVLSLLGNRRLPAGTASPCTSGRMAAALVRGAARELAWLPSLQCIRHRSKAVTRHKKAIHFERQKILALTKYIAPKPTISESCMKSKAKATDSGKENLLEKFLCSQLENVIQESKMLAVFQRNAIGADDFLHLKHRLHKHEIYIKVFPIQVSMVKENHLCVMQGLRSLIGGFKYLCLYTGDKKGPWPVPASGIVTVVYGAHFPSSEPTCQSKGNVAGNTERTTSTASWGLH</sequence>
<evidence type="ECO:0000256" key="1">
    <source>
        <dbReference type="ARBA" id="ARBA00008889"/>
    </source>
</evidence>
<dbReference type="EMBL" id="WNYA01000006">
    <property type="protein sequence ID" value="KAG8566156.1"/>
    <property type="molecule type" value="Genomic_DNA"/>
</dbReference>
<dbReference type="Proteomes" id="UP000824782">
    <property type="component" value="Unassembled WGS sequence"/>
</dbReference>
<gene>
    <name evidence="5" type="ORF">GDO81_013124</name>
</gene>
<keyword evidence="6" id="KW-1185">Reference proteome</keyword>
<accession>A0AAV7AY90</accession>
<evidence type="ECO:0000313" key="5">
    <source>
        <dbReference type="EMBL" id="KAG8566156.1"/>
    </source>
</evidence>
<evidence type="ECO:0000313" key="6">
    <source>
        <dbReference type="Proteomes" id="UP000824782"/>
    </source>
</evidence>
<name>A0AAV7AY90_ENGPU</name>
<dbReference type="PANTHER" id="PTHR11560">
    <property type="entry name" value="39S RIBOSOMAL PROTEIN L10, MITOCHONDRIAL"/>
    <property type="match status" value="1"/>
</dbReference>
<feature type="region of interest" description="Disordered" evidence="4">
    <location>
        <begin position="228"/>
        <end position="250"/>
    </location>
</feature>
<dbReference type="InterPro" id="IPR043141">
    <property type="entry name" value="Ribosomal_uL10-like_sf"/>
</dbReference>
<protein>
    <recommendedName>
        <fullName evidence="2">Large ribosomal subunit protein uL10m</fullName>
    </recommendedName>
    <alternativeName>
        <fullName evidence="3">39S ribosomal protein L10, mitochondrial</fullName>
    </alternativeName>
</protein>
<dbReference type="InterPro" id="IPR047865">
    <property type="entry name" value="Ribosomal_uL10_bac_type"/>
</dbReference>
<proteinExistence type="inferred from homology"/>
<comment type="similarity">
    <text evidence="1">Belongs to the universal ribosomal protein uL10 family.</text>
</comment>
<evidence type="ECO:0000256" key="3">
    <source>
        <dbReference type="ARBA" id="ARBA00035716"/>
    </source>
</evidence>